<organism evidence="2 3">
    <name type="scientific">Orbilia ellipsospora</name>
    <dbReference type="NCBI Taxonomy" id="2528407"/>
    <lineage>
        <taxon>Eukaryota</taxon>
        <taxon>Fungi</taxon>
        <taxon>Dikarya</taxon>
        <taxon>Ascomycota</taxon>
        <taxon>Pezizomycotina</taxon>
        <taxon>Orbiliomycetes</taxon>
        <taxon>Orbiliales</taxon>
        <taxon>Orbiliaceae</taxon>
        <taxon>Orbilia</taxon>
    </lineage>
</organism>
<keyword evidence="3" id="KW-1185">Reference proteome</keyword>
<name>A0AAV9XMA7_9PEZI</name>
<feature type="region of interest" description="Disordered" evidence="1">
    <location>
        <begin position="60"/>
        <end position="81"/>
    </location>
</feature>
<proteinExistence type="predicted"/>
<comment type="caution">
    <text evidence="2">The sequence shown here is derived from an EMBL/GenBank/DDBJ whole genome shotgun (WGS) entry which is preliminary data.</text>
</comment>
<evidence type="ECO:0000256" key="1">
    <source>
        <dbReference type="SAM" id="MobiDB-lite"/>
    </source>
</evidence>
<evidence type="ECO:0000313" key="2">
    <source>
        <dbReference type="EMBL" id="KAK6542676.1"/>
    </source>
</evidence>
<dbReference type="Gene3D" id="3.90.550.10">
    <property type="entry name" value="Spore Coat Polysaccharide Biosynthesis Protein SpsA, Chain A"/>
    <property type="match status" value="1"/>
</dbReference>
<keyword evidence="2" id="KW-0328">Glycosyltransferase</keyword>
<feature type="compositionally biased region" description="Basic and acidic residues" evidence="1">
    <location>
        <begin position="63"/>
        <end position="77"/>
    </location>
</feature>
<accession>A0AAV9XMA7</accession>
<dbReference type="AlphaFoldDB" id="A0AAV9XMA7"/>
<protein>
    <submittedName>
        <fullName evidence="2">N-acetylglucosaminyltransferase</fullName>
    </submittedName>
</protein>
<feature type="region of interest" description="Disordered" evidence="1">
    <location>
        <begin position="167"/>
        <end position="218"/>
    </location>
</feature>
<dbReference type="Proteomes" id="UP001365542">
    <property type="component" value="Unassembled WGS sequence"/>
</dbReference>
<dbReference type="GO" id="GO:0016757">
    <property type="term" value="F:glycosyltransferase activity"/>
    <property type="evidence" value="ECO:0007669"/>
    <property type="project" value="UniProtKB-KW"/>
</dbReference>
<keyword evidence="2" id="KW-0808">Transferase</keyword>
<dbReference type="EMBL" id="JAVHJO010000002">
    <property type="protein sequence ID" value="KAK6542676.1"/>
    <property type="molecule type" value="Genomic_DNA"/>
</dbReference>
<reference evidence="2 3" key="1">
    <citation type="submission" date="2019-10" db="EMBL/GenBank/DDBJ databases">
        <authorList>
            <person name="Palmer J.M."/>
        </authorList>
    </citation>
    <scope>NUCLEOTIDE SEQUENCE [LARGE SCALE GENOMIC DNA]</scope>
    <source>
        <strain evidence="2 3">TWF694</strain>
    </source>
</reference>
<dbReference type="PROSITE" id="PS51257">
    <property type="entry name" value="PROKAR_LIPOPROTEIN"/>
    <property type="match status" value="1"/>
</dbReference>
<evidence type="ECO:0000313" key="3">
    <source>
        <dbReference type="Proteomes" id="UP001365542"/>
    </source>
</evidence>
<feature type="compositionally biased region" description="Basic residues" evidence="1">
    <location>
        <begin position="178"/>
        <end position="191"/>
    </location>
</feature>
<dbReference type="InterPro" id="IPR029044">
    <property type="entry name" value="Nucleotide-diphossugar_trans"/>
</dbReference>
<gene>
    <name evidence="2" type="primary">GNT1</name>
    <name evidence="2" type="ORF">TWF694_006620</name>
</gene>
<feature type="compositionally biased region" description="Basic and acidic residues" evidence="1">
    <location>
        <begin position="167"/>
        <end position="176"/>
    </location>
</feature>
<sequence>MKGRIGLRITSSILFIFSFILFLSGCVLQRQSVTTLEKYYDTMPLPETHPLALEKKRRLKKSKLQDESKQSVVDTREGSSYGDQQRMLLSSTAYSPAQRQQELERERYRSVGYVQIVTKLEEVCNAILVFADLEKVGSKASRVLMYPAGWDLQLDIPLAQQNEAQERLRKQLESGRKVVPKKSKKSYKSKGKKDVGVANAPNPLDPPPLSTTTGSTLPPHFNTARRIMHLARIRYSAILLPVSDSMLSPFTLLNMTDYSRLLYLSHPAQVLQNMDDMLFYTPPAIIAGPRYSSTNKDTALSPNFMLITPSQPEFEYLKKQPNWNDGTLDGINSILNSFYDETTMILPRRPYEASTSEFFESSSSEKMEGRRSSRTWSPKRIINEGYYILFDGKKSVEGSGEEKVPQPWKLDSMNESVVPKCRKVYDQDHAETGDDWDCSNKKTWMMLYEGYRQRRMEVCGLDLEA</sequence>